<proteinExistence type="predicted"/>
<organism evidence="1 2">
    <name type="scientific">Vespula germanica</name>
    <name type="common">German yellow jacket</name>
    <name type="synonym">Paravespula germanica</name>
    <dbReference type="NCBI Taxonomy" id="30212"/>
    <lineage>
        <taxon>Eukaryota</taxon>
        <taxon>Metazoa</taxon>
        <taxon>Ecdysozoa</taxon>
        <taxon>Arthropoda</taxon>
        <taxon>Hexapoda</taxon>
        <taxon>Insecta</taxon>
        <taxon>Pterygota</taxon>
        <taxon>Neoptera</taxon>
        <taxon>Endopterygota</taxon>
        <taxon>Hymenoptera</taxon>
        <taxon>Apocrita</taxon>
        <taxon>Aculeata</taxon>
        <taxon>Vespoidea</taxon>
        <taxon>Vespidae</taxon>
        <taxon>Vespinae</taxon>
        <taxon>Vespula</taxon>
    </lineage>
</organism>
<dbReference type="AlphaFoldDB" id="A0A834JLW1"/>
<protein>
    <submittedName>
        <fullName evidence="1">Uncharacterized protein</fullName>
    </submittedName>
</protein>
<dbReference type="EMBL" id="JACSDZ010000012">
    <property type="protein sequence ID" value="KAF7389906.1"/>
    <property type="molecule type" value="Genomic_DNA"/>
</dbReference>
<keyword evidence="2" id="KW-1185">Reference proteome</keyword>
<reference evidence="1" key="1">
    <citation type="journal article" date="2020" name="G3 (Bethesda)">
        <title>High-Quality Assemblies for Three Invasive Social Wasps from the &lt;i&gt;Vespula&lt;/i&gt; Genus.</title>
        <authorList>
            <person name="Harrop T.W.R."/>
            <person name="Guhlin J."/>
            <person name="McLaughlin G.M."/>
            <person name="Permina E."/>
            <person name="Stockwell P."/>
            <person name="Gilligan J."/>
            <person name="Le Lec M.F."/>
            <person name="Gruber M.A.M."/>
            <person name="Quinn O."/>
            <person name="Lovegrove M."/>
            <person name="Duncan E.J."/>
            <person name="Remnant E.J."/>
            <person name="Van Eeckhoven J."/>
            <person name="Graham B."/>
            <person name="Knapp R.A."/>
            <person name="Langford K.W."/>
            <person name="Kronenberg Z."/>
            <person name="Press M.O."/>
            <person name="Eacker S.M."/>
            <person name="Wilson-Rankin E.E."/>
            <person name="Purcell J."/>
            <person name="Lester P.J."/>
            <person name="Dearden P.K."/>
        </authorList>
    </citation>
    <scope>NUCLEOTIDE SEQUENCE</scope>
    <source>
        <strain evidence="1">Linc-1</strain>
    </source>
</reference>
<name>A0A834JLW1_VESGE</name>
<evidence type="ECO:0000313" key="2">
    <source>
        <dbReference type="Proteomes" id="UP000617340"/>
    </source>
</evidence>
<accession>A0A834JLW1</accession>
<gene>
    <name evidence="1" type="ORF">HZH68_011763</name>
</gene>
<evidence type="ECO:0000313" key="1">
    <source>
        <dbReference type="EMBL" id="KAF7389906.1"/>
    </source>
</evidence>
<comment type="caution">
    <text evidence="1">The sequence shown here is derived from an EMBL/GenBank/DDBJ whole genome shotgun (WGS) entry which is preliminary data.</text>
</comment>
<sequence>MGLVHNIERWYIALSIIVLRTCVYLELCCIRSGSSSIVLKQPGAHENYIIALSVTLQIRITFASPFQELEQARELDEQVAVPPPAAPAPVPVPVPVPVPATAIAATAAAGEIVAAREQQQRQ</sequence>
<dbReference type="Proteomes" id="UP000617340">
    <property type="component" value="Unassembled WGS sequence"/>
</dbReference>